<organism evidence="1 2">
    <name type="scientific">Bacillus cereus TIAC219</name>
    <dbReference type="NCBI Taxonomy" id="718222"/>
    <lineage>
        <taxon>Bacteria</taxon>
        <taxon>Bacillati</taxon>
        <taxon>Bacillota</taxon>
        <taxon>Bacilli</taxon>
        <taxon>Bacillales</taxon>
        <taxon>Bacillaceae</taxon>
        <taxon>Bacillus</taxon>
        <taxon>Bacillus cereus group</taxon>
    </lineage>
</organism>
<dbReference type="AlphaFoldDB" id="A0ABC9SQL1"/>
<gene>
    <name evidence="1" type="ORF">IAY_06204</name>
</gene>
<evidence type="ECO:0008006" key="3">
    <source>
        <dbReference type="Google" id="ProtNLM"/>
    </source>
</evidence>
<dbReference type="EMBL" id="AHCJ01000083">
    <property type="protein sequence ID" value="EOQ57882.1"/>
    <property type="molecule type" value="Genomic_DNA"/>
</dbReference>
<name>A0ABC9SQL1_BACCE</name>
<evidence type="ECO:0000313" key="1">
    <source>
        <dbReference type="EMBL" id="EOQ57882.1"/>
    </source>
</evidence>
<dbReference type="RefSeq" id="WP_002084198.1">
    <property type="nucleotide sequence ID" value="NZ_KB976014.1"/>
</dbReference>
<sequence>MIRLQHYKVVPISGRHMIAHSERIQKDRYYSNLLVMGYTRHYVRRLICADRLWSQIGRASGVESQYKCDLELKNRARKFLGGR</sequence>
<proteinExistence type="predicted"/>
<evidence type="ECO:0000313" key="2">
    <source>
        <dbReference type="Proteomes" id="UP000014060"/>
    </source>
</evidence>
<accession>A0ABC9SQL1</accession>
<reference evidence="1 2" key="1">
    <citation type="submission" date="2013-01" db="EMBL/GenBank/DDBJ databases">
        <title>The Genome Sequence of Bacillus cereus TIAC219.</title>
        <authorList>
            <consortium name="The Broad Institute Genome Sequencing Platform"/>
            <consortium name="The Broad Institute Genome Sequencing Center for Infectious Disease"/>
            <person name="Feldgarden M."/>
            <person name="Van der Auwera G.A."/>
            <person name="Mahillon J."/>
            <person name="Duprez V."/>
            <person name="Timmery S."/>
            <person name="Mattelet C."/>
            <person name="Dierick K."/>
            <person name="Sun M."/>
            <person name="Yu Z."/>
            <person name="Zhu L."/>
            <person name="Hu X."/>
            <person name="Shank E.B."/>
            <person name="Swiecicka I."/>
            <person name="Hansen B.M."/>
            <person name="Andrup L."/>
            <person name="Walker B."/>
            <person name="Young S.K."/>
            <person name="Zeng Q."/>
            <person name="Gargeya S."/>
            <person name="Fitzgerald M."/>
            <person name="Haas B."/>
            <person name="Abouelleil A."/>
            <person name="Alvarado L."/>
            <person name="Arachchi H.M."/>
            <person name="Berlin A.M."/>
            <person name="Chapman S.B."/>
            <person name="Dewar J."/>
            <person name="Goldberg J."/>
            <person name="Griggs A."/>
            <person name="Gujja S."/>
            <person name="Hansen M."/>
            <person name="Howarth C."/>
            <person name="Imamovic A."/>
            <person name="Larimer J."/>
            <person name="McCowan C."/>
            <person name="Murphy C."/>
            <person name="Neiman D."/>
            <person name="Pearson M."/>
            <person name="Priest M."/>
            <person name="Roberts A."/>
            <person name="Saif S."/>
            <person name="Shea T."/>
            <person name="Sisk P."/>
            <person name="Sykes S."/>
            <person name="Wortman J."/>
            <person name="Nusbaum C."/>
            <person name="Birren B."/>
        </authorList>
    </citation>
    <scope>NUCLEOTIDE SEQUENCE [LARGE SCALE GENOMIC DNA]</scope>
    <source>
        <strain evidence="1 2">TIAC219</strain>
    </source>
</reference>
<protein>
    <recommendedName>
        <fullName evidence="3">Phage protein</fullName>
    </recommendedName>
</protein>
<comment type="caution">
    <text evidence="1">The sequence shown here is derived from an EMBL/GenBank/DDBJ whole genome shotgun (WGS) entry which is preliminary data.</text>
</comment>
<dbReference type="Proteomes" id="UP000014060">
    <property type="component" value="Unassembled WGS sequence"/>
</dbReference>